<organism evidence="4 5">
    <name type="scientific">Phrynocephalus forsythii</name>
    <dbReference type="NCBI Taxonomy" id="171643"/>
    <lineage>
        <taxon>Eukaryota</taxon>
        <taxon>Metazoa</taxon>
        <taxon>Chordata</taxon>
        <taxon>Craniata</taxon>
        <taxon>Vertebrata</taxon>
        <taxon>Euteleostomi</taxon>
        <taxon>Lepidosauria</taxon>
        <taxon>Squamata</taxon>
        <taxon>Bifurcata</taxon>
        <taxon>Unidentata</taxon>
        <taxon>Episquamata</taxon>
        <taxon>Toxicofera</taxon>
        <taxon>Iguania</taxon>
        <taxon>Acrodonta</taxon>
        <taxon>Agamidae</taxon>
        <taxon>Agaminae</taxon>
        <taxon>Phrynocephalus</taxon>
    </lineage>
</organism>
<dbReference type="GO" id="GO:0051056">
    <property type="term" value="P:regulation of small GTPase mediated signal transduction"/>
    <property type="evidence" value="ECO:0007669"/>
    <property type="project" value="TreeGrafter"/>
</dbReference>
<dbReference type="Proteomes" id="UP001142489">
    <property type="component" value="Unassembled WGS sequence"/>
</dbReference>
<feature type="transmembrane region" description="Helical" evidence="3">
    <location>
        <begin position="56"/>
        <end position="73"/>
    </location>
</feature>
<keyword evidence="3" id="KW-1133">Transmembrane helix</keyword>
<feature type="transmembrane region" description="Helical" evidence="3">
    <location>
        <begin position="118"/>
        <end position="139"/>
    </location>
</feature>
<gene>
    <name evidence="4" type="ORF">JRQ81_007922</name>
</gene>
<feature type="non-terminal residue" evidence="4">
    <location>
        <position position="1"/>
    </location>
</feature>
<dbReference type="GO" id="GO:0005737">
    <property type="term" value="C:cytoplasm"/>
    <property type="evidence" value="ECO:0007669"/>
    <property type="project" value="TreeGrafter"/>
</dbReference>
<evidence type="ECO:0008006" key="6">
    <source>
        <dbReference type="Google" id="ProtNLM"/>
    </source>
</evidence>
<evidence type="ECO:0000313" key="4">
    <source>
        <dbReference type="EMBL" id="KAJ7341925.1"/>
    </source>
</evidence>
<dbReference type="EMBL" id="JAPFRF010000002">
    <property type="protein sequence ID" value="KAJ7341925.1"/>
    <property type="molecule type" value="Genomic_DNA"/>
</dbReference>
<feature type="transmembrane region" description="Helical" evidence="3">
    <location>
        <begin position="79"/>
        <end position="97"/>
    </location>
</feature>
<accession>A0A9Q0Y3W4</accession>
<evidence type="ECO:0000256" key="3">
    <source>
        <dbReference type="SAM" id="Phobius"/>
    </source>
</evidence>
<dbReference type="AlphaFoldDB" id="A0A9Q0Y3W4"/>
<name>A0A9Q0Y3W4_9SAUR</name>
<protein>
    <recommendedName>
        <fullName evidence="6">Transmembrane protein 244</fullName>
    </recommendedName>
</protein>
<keyword evidence="3" id="KW-0472">Membrane</keyword>
<evidence type="ECO:0000256" key="1">
    <source>
        <dbReference type="ARBA" id="ARBA00022468"/>
    </source>
</evidence>
<dbReference type="PANTHER" id="PTHR14963">
    <property type="entry name" value="RHO GTPASE ACTIVATING PROTEIN 18,19-RELATED"/>
    <property type="match status" value="1"/>
</dbReference>
<proteinExistence type="predicted"/>
<evidence type="ECO:0000256" key="2">
    <source>
        <dbReference type="SAM" id="MobiDB-lite"/>
    </source>
</evidence>
<comment type="caution">
    <text evidence="4">The sequence shown here is derived from an EMBL/GenBank/DDBJ whole genome shotgun (WGS) entry which is preliminary data.</text>
</comment>
<reference evidence="4" key="1">
    <citation type="journal article" date="2023" name="DNA Res.">
        <title>Chromosome-level genome assembly of Phrynocephalus forsythii using third-generation DNA sequencing and Hi-C analysis.</title>
        <authorList>
            <person name="Qi Y."/>
            <person name="Zhao W."/>
            <person name="Zhao Y."/>
            <person name="Niu C."/>
            <person name="Cao S."/>
            <person name="Zhang Y."/>
        </authorList>
    </citation>
    <scope>NUCLEOTIDE SEQUENCE</scope>
    <source>
        <tissue evidence="4">Muscle</tissue>
    </source>
</reference>
<dbReference type="OrthoDB" id="27680at2759"/>
<dbReference type="GO" id="GO:0030833">
    <property type="term" value="P:regulation of actin filament polymerization"/>
    <property type="evidence" value="ECO:0007669"/>
    <property type="project" value="TreeGrafter"/>
</dbReference>
<evidence type="ECO:0000313" key="5">
    <source>
        <dbReference type="Proteomes" id="UP001142489"/>
    </source>
</evidence>
<dbReference type="PANTHER" id="PTHR14963:SF6">
    <property type="entry name" value="RHO GTPASE-ACTIVATING PROTEIN 18"/>
    <property type="match status" value="1"/>
</dbReference>
<dbReference type="GO" id="GO:0005096">
    <property type="term" value="F:GTPase activator activity"/>
    <property type="evidence" value="ECO:0007669"/>
    <property type="project" value="UniProtKB-KW"/>
</dbReference>
<sequence>MDEINDKLRAGKKRLFCLRELCNPAIKQNANLEPKQSGMLFPFQSSIHPAKKQENVVYLAFLTLGATVVLFNLLVCVVIFYSVYYVVLCCCFTAFRLQMLDGLAPFDFKTTPSWIDPYYLVLLVSVEITYFISGLLFVLVVEEWVWDYAITVTVIHIMITSVARPSPKLASDFPRNPEPKKVDPAKMVTMVTKLVHYFHLSRRSGQYTMNHDNSKKPSGKPPYNRSGSQDSLDELSMDDYWKELENINETRGNNHEEQEVVVVKEPDEGELEEEWLKEAGLSNLFGEASGDSQESVVVLATLTRTQAAAVQKRVETVTQTMRKKNKQYQVPDVREIFKQQNESTGKESSSEHQFERTRESKEQAQEKGKE</sequence>
<keyword evidence="3" id="KW-0812">Transmembrane</keyword>
<feature type="compositionally biased region" description="Basic and acidic residues" evidence="2">
    <location>
        <begin position="344"/>
        <end position="370"/>
    </location>
</feature>
<feature type="region of interest" description="Disordered" evidence="2">
    <location>
        <begin position="207"/>
        <end position="232"/>
    </location>
</feature>
<keyword evidence="1" id="KW-0343">GTPase activation</keyword>
<feature type="region of interest" description="Disordered" evidence="2">
    <location>
        <begin position="320"/>
        <end position="370"/>
    </location>
</feature>
<keyword evidence="5" id="KW-1185">Reference proteome</keyword>